<dbReference type="InterPro" id="IPR036388">
    <property type="entry name" value="WH-like_DNA-bd_sf"/>
</dbReference>
<evidence type="ECO:0000259" key="4">
    <source>
        <dbReference type="PROSITE" id="PS50949"/>
    </source>
</evidence>
<dbReference type="InterPro" id="IPR036390">
    <property type="entry name" value="WH_DNA-bd_sf"/>
</dbReference>
<dbReference type="PROSITE" id="PS50949">
    <property type="entry name" value="HTH_GNTR"/>
    <property type="match status" value="1"/>
</dbReference>
<dbReference type="PANTHER" id="PTHR43537:SF53">
    <property type="entry name" value="HTH-TYPE TRANSCRIPTIONAL REPRESSOR NANR"/>
    <property type="match status" value="1"/>
</dbReference>
<dbReference type="SMART" id="SM00895">
    <property type="entry name" value="FCD"/>
    <property type="match status" value="1"/>
</dbReference>
<keyword evidence="2" id="KW-0238">DNA-binding</keyword>
<keyword evidence="6" id="KW-1185">Reference proteome</keyword>
<dbReference type="Gene3D" id="1.20.120.530">
    <property type="entry name" value="GntR ligand-binding domain-like"/>
    <property type="match status" value="1"/>
</dbReference>
<dbReference type="EMBL" id="LDSL01000118">
    <property type="protein sequence ID" value="KTT17009.1"/>
    <property type="molecule type" value="Genomic_DNA"/>
</dbReference>
<keyword evidence="3" id="KW-0804">Transcription</keyword>
<accession>A0A147GQ17</accession>
<dbReference type="AlphaFoldDB" id="A0A147GQ17"/>
<dbReference type="SMART" id="SM00345">
    <property type="entry name" value="HTH_GNTR"/>
    <property type="match status" value="1"/>
</dbReference>
<reference evidence="5 6" key="1">
    <citation type="journal article" date="2016" name="Front. Microbiol.">
        <title>Genomic Resource of Rice Seed Associated Bacteria.</title>
        <authorList>
            <person name="Midha S."/>
            <person name="Bansal K."/>
            <person name="Sharma S."/>
            <person name="Kumar N."/>
            <person name="Patil P.P."/>
            <person name="Chaudhry V."/>
            <person name="Patil P.B."/>
        </authorList>
    </citation>
    <scope>NUCLEOTIDE SEQUENCE [LARGE SCALE GENOMIC DNA]</scope>
    <source>
        <strain evidence="5 6">NS331</strain>
    </source>
</reference>
<evidence type="ECO:0000256" key="3">
    <source>
        <dbReference type="ARBA" id="ARBA00023163"/>
    </source>
</evidence>
<evidence type="ECO:0000313" key="5">
    <source>
        <dbReference type="EMBL" id="KTT17009.1"/>
    </source>
</evidence>
<feature type="domain" description="HTH gntR-type" evidence="4">
    <location>
        <begin position="14"/>
        <end position="81"/>
    </location>
</feature>
<dbReference type="PANTHER" id="PTHR43537">
    <property type="entry name" value="TRANSCRIPTIONAL REGULATOR, GNTR FAMILY"/>
    <property type="match status" value="1"/>
</dbReference>
<dbReference type="Proteomes" id="UP000072741">
    <property type="component" value="Unassembled WGS sequence"/>
</dbReference>
<dbReference type="Pfam" id="PF07729">
    <property type="entry name" value="FCD"/>
    <property type="match status" value="1"/>
</dbReference>
<gene>
    <name evidence="5" type="ORF">NS331_17760</name>
</gene>
<dbReference type="GO" id="GO:0003700">
    <property type="term" value="F:DNA-binding transcription factor activity"/>
    <property type="evidence" value="ECO:0007669"/>
    <property type="project" value="InterPro"/>
</dbReference>
<dbReference type="GO" id="GO:0003677">
    <property type="term" value="F:DNA binding"/>
    <property type="evidence" value="ECO:0007669"/>
    <property type="project" value="UniProtKB-KW"/>
</dbReference>
<organism evidence="5 6">
    <name type="scientific">Pseudacidovorax intermedius</name>
    <dbReference type="NCBI Taxonomy" id="433924"/>
    <lineage>
        <taxon>Bacteria</taxon>
        <taxon>Pseudomonadati</taxon>
        <taxon>Pseudomonadota</taxon>
        <taxon>Betaproteobacteria</taxon>
        <taxon>Burkholderiales</taxon>
        <taxon>Comamonadaceae</taxon>
        <taxon>Pseudacidovorax</taxon>
    </lineage>
</organism>
<dbReference type="OrthoDB" id="5243844at2"/>
<dbReference type="InterPro" id="IPR011711">
    <property type="entry name" value="GntR_C"/>
</dbReference>
<dbReference type="InterPro" id="IPR008920">
    <property type="entry name" value="TF_FadR/GntR_C"/>
</dbReference>
<dbReference type="Gene3D" id="1.10.10.10">
    <property type="entry name" value="Winged helix-like DNA-binding domain superfamily/Winged helix DNA-binding domain"/>
    <property type="match status" value="1"/>
</dbReference>
<evidence type="ECO:0000256" key="1">
    <source>
        <dbReference type="ARBA" id="ARBA00023015"/>
    </source>
</evidence>
<evidence type="ECO:0000313" key="6">
    <source>
        <dbReference type="Proteomes" id="UP000072741"/>
    </source>
</evidence>
<dbReference type="SUPFAM" id="SSF46785">
    <property type="entry name" value="Winged helix' DNA-binding domain"/>
    <property type="match status" value="1"/>
</dbReference>
<dbReference type="SUPFAM" id="SSF48008">
    <property type="entry name" value="GntR ligand-binding domain-like"/>
    <property type="match status" value="1"/>
</dbReference>
<keyword evidence="1" id="KW-0805">Transcription regulation</keyword>
<dbReference type="PATRIC" id="fig|433924.3.peg.506"/>
<name>A0A147GQ17_9BURK</name>
<proteinExistence type="predicted"/>
<dbReference type="Pfam" id="PF00392">
    <property type="entry name" value="GntR"/>
    <property type="match status" value="1"/>
</dbReference>
<dbReference type="InterPro" id="IPR000524">
    <property type="entry name" value="Tscrpt_reg_HTH_GntR"/>
</dbReference>
<evidence type="ECO:0000256" key="2">
    <source>
        <dbReference type="ARBA" id="ARBA00023125"/>
    </source>
</evidence>
<protein>
    <recommendedName>
        <fullName evidence="4">HTH gntR-type domain-containing protein</fullName>
    </recommendedName>
</protein>
<sequence>MAGPEGCAKVIRMHPTEEAIHRTLAQTLLAGRLAPGTQLVETRLAQIFGVSRERVRKVLHRLGHERLLDLVPNRGCFVSNPTLAQAREIYDARRIIEGGIVGSLAGALAPAQLEALAAHERREHAALHAGDRAESIRLSGDYHLLLAGFTGSPFVLRQLQELVSRTAMLVAFFEPASASGCGCEEHEAISLALRRGDAAGALKAMQVHLSLIETRLKPRAAPEAEVDAEQAIAVAWAHAQAATAPSAATAA</sequence>
<comment type="caution">
    <text evidence="5">The sequence shown here is derived from an EMBL/GenBank/DDBJ whole genome shotgun (WGS) entry which is preliminary data.</text>
</comment>